<organism evidence="1 2">
    <name type="scientific">Shewanella japonica</name>
    <dbReference type="NCBI Taxonomy" id="93973"/>
    <lineage>
        <taxon>Bacteria</taxon>
        <taxon>Pseudomonadati</taxon>
        <taxon>Pseudomonadota</taxon>
        <taxon>Gammaproteobacteria</taxon>
        <taxon>Alteromonadales</taxon>
        <taxon>Shewanellaceae</taxon>
        <taxon>Shewanella</taxon>
    </lineage>
</organism>
<dbReference type="InterPro" id="IPR022080">
    <property type="entry name" value="DUF3630"/>
</dbReference>
<gene>
    <name evidence="1" type="ORF">SJ2017_3830</name>
</gene>
<name>A0ABM6JRA3_9GAMM</name>
<sequence>MNSEKPVIGLHSIALDKESLSILIRADIDFEQFEQFAEPLAAAIDCEIREQQWGADRHQWLLNFEGSQLWLHYEFYGDICWISTDVASDIEVLTYLMTLLTPLVTVKGANE</sequence>
<dbReference type="Proteomes" id="UP000191820">
    <property type="component" value="Chromosome"/>
</dbReference>
<dbReference type="EMBL" id="CP020472">
    <property type="protein sequence ID" value="ARD24064.1"/>
    <property type="molecule type" value="Genomic_DNA"/>
</dbReference>
<keyword evidence="2" id="KW-1185">Reference proteome</keyword>
<evidence type="ECO:0000313" key="2">
    <source>
        <dbReference type="Proteomes" id="UP000191820"/>
    </source>
</evidence>
<proteinExistence type="predicted"/>
<dbReference type="RefSeq" id="WP_055026162.1">
    <property type="nucleotide sequence ID" value="NZ_CANMJJ010000022.1"/>
</dbReference>
<evidence type="ECO:0008006" key="3">
    <source>
        <dbReference type="Google" id="ProtNLM"/>
    </source>
</evidence>
<protein>
    <recommendedName>
        <fullName evidence="3">DUF3630 family protein</fullName>
    </recommendedName>
</protein>
<dbReference type="Pfam" id="PF12305">
    <property type="entry name" value="DUF3630"/>
    <property type="match status" value="1"/>
</dbReference>
<reference evidence="1 2" key="1">
    <citation type="submission" date="2017-03" db="EMBL/GenBank/DDBJ databases">
        <title>Genome sequencing of Shewanella japonica KCTC 22435.</title>
        <authorList>
            <person name="Kim K.M."/>
        </authorList>
    </citation>
    <scope>NUCLEOTIDE SEQUENCE [LARGE SCALE GENOMIC DNA]</scope>
    <source>
        <strain evidence="1 2">KCTC 22435</strain>
    </source>
</reference>
<evidence type="ECO:0000313" key="1">
    <source>
        <dbReference type="EMBL" id="ARD24064.1"/>
    </source>
</evidence>
<accession>A0ABM6JRA3</accession>